<dbReference type="InterPro" id="IPR035906">
    <property type="entry name" value="MetI-like_sf"/>
</dbReference>
<dbReference type="Gene3D" id="1.10.3720.10">
    <property type="entry name" value="MetI-like"/>
    <property type="match status" value="1"/>
</dbReference>
<keyword evidence="6 7" id="KW-0472">Membrane</keyword>
<feature type="transmembrane region" description="Helical" evidence="7">
    <location>
        <begin position="295"/>
        <end position="321"/>
    </location>
</feature>
<evidence type="ECO:0000259" key="8">
    <source>
        <dbReference type="PROSITE" id="PS50928"/>
    </source>
</evidence>
<evidence type="ECO:0000256" key="2">
    <source>
        <dbReference type="ARBA" id="ARBA00022448"/>
    </source>
</evidence>
<dbReference type="PANTHER" id="PTHR43163:SF6">
    <property type="entry name" value="DIPEPTIDE TRANSPORT SYSTEM PERMEASE PROTEIN DPPB-RELATED"/>
    <property type="match status" value="1"/>
</dbReference>
<feature type="domain" description="ABC transmembrane type-1" evidence="8">
    <location>
        <begin position="109"/>
        <end position="318"/>
    </location>
</feature>
<evidence type="ECO:0000256" key="3">
    <source>
        <dbReference type="ARBA" id="ARBA00022475"/>
    </source>
</evidence>
<evidence type="ECO:0000313" key="10">
    <source>
        <dbReference type="Proteomes" id="UP000321196"/>
    </source>
</evidence>
<dbReference type="SUPFAM" id="SSF161098">
    <property type="entry name" value="MetI-like"/>
    <property type="match status" value="1"/>
</dbReference>
<evidence type="ECO:0000256" key="4">
    <source>
        <dbReference type="ARBA" id="ARBA00022692"/>
    </source>
</evidence>
<dbReference type="InterPro" id="IPR045621">
    <property type="entry name" value="BPD_transp_1_N"/>
</dbReference>
<dbReference type="OrthoDB" id="147639at2"/>
<gene>
    <name evidence="9" type="ORF">FVP60_05735</name>
</gene>
<dbReference type="Pfam" id="PF19300">
    <property type="entry name" value="BPD_transp_1_N"/>
    <property type="match status" value="1"/>
</dbReference>
<keyword evidence="10" id="KW-1185">Reference proteome</keyword>
<evidence type="ECO:0000256" key="5">
    <source>
        <dbReference type="ARBA" id="ARBA00022989"/>
    </source>
</evidence>
<feature type="transmembrane region" description="Helical" evidence="7">
    <location>
        <begin position="148"/>
        <end position="169"/>
    </location>
</feature>
<organism evidence="9 10">
    <name type="scientific">Microbacterium mitrae</name>
    <dbReference type="NCBI Taxonomy" id="664640"/>
    <lineage>
        <taxon>Bacteria</taxon>
        <taxon>Bacillati</taxon>
        <taxon>Actinomycetota</taxon>
        <taxon>Actinomycetes</taxon>
        <taxon>Micrococcales</taxon>
        <taxon>Microbacteriaceae</taxon>
        <taxon>Microbacterium</taxon>
    </lineage>
</organism>
<name>A0A5C8HU70_9MICO</name>
<comment type="caution">
    <text evidence="9">The sequence shown here is derived from an EMBL/GenBank/DDBJ whole genome shotgun (WGS) entry which is preliminary data.</text>
</comment>
<keyword evidence="5 7" id="KW-1133">Transmembrane helix</keyword>
<reference evidence="9 10" key="1">
    <citation type="submission" date="2019-08" db="EMBL/GenBank/DDBJ databases">
        <authorList>
            <person name="Dong K."/>
        </authorList>
    </citation>
    <scope>NUCLEOTIDE SEQUENCE [LARGE SCALE GENOMIC DNA]</scope>
    <source>
        <strain evidence="9 10">M4-8</strain>
    </source>
</reference>
<dbReference type="Pfam" id="PF00528">
    <property type="entry name" value="BPD_transp_1"/>
    <property type="match status" value="1"/>
</dbReference>
<dbReference type="GO" id="GO:0055085">
    <property type="term" value="P:transmembrane transport"/>
    <property type="evidence" value="ECO:0007669"/>
    <property type="project" value="InterPro"/>
</dbReference>
<proteinExistence type="inferred from homology"/>
<sequence length="331" mass="36108">MWYLLRRIGFAVLTLAVVCFFTFAIFFWLSPDPATLICGQTCTPDRIAAIREQLGVDRPFIEQFVTFVSGLFVGRTMQSGTSVIECAAPCLGYSFQTGQEVKVMMLDRFPTSLTLAIGACVLWLFFGVISGIIAALRQGTAIDSTIRIGSLLGIALPNYFVALLLQFILVVQLKILPFPQNVGFAENPVLWFQSFLMPWIVLALMYAAIYTRVTRSNVIDTLSENYVRTARAKGLRERVVVGKHALRPALTPLVTLVGMDFAALLGGALITETVFGLNGVGKMARDAIATNDQPVIMGFTLVAATLVVVANLVVDIIYSLLDPRVRTGANA</sequence>
<feature type="transmembrane region" description="Helical" evidence="7">
    <location>
        <begin position="189"/>
        <end position="209"/>
    </location>
</feature>
<dbReference type="GO" id="GO:0005886">
    <property type="term" value="C:plasma membrane"/>
    <property type="evidence" value="ECO:0007669"/>
    <property type="project" value="UniProtKB-SubCell"/>
</dbReference>
<dbReference type="PROSITE" id="PS50928">
    <property type="entry name" value="ABC_TM1"/>
    <property type="match status" value="1"/>
</dbReference>
<evidence type="ECO:0000256" key="1">
    <source>
        <dbReference type="ARBA" id="ARBA00004651"/>
    </source>
</evidence>
<dbReference type="PANTHER" id="PTHR43163">
    <property type="entry name" value="DIPEPTIDE TRANSPORT SYSTEM PERMEASE PROTEIN DPPB-RELATED"/>
    <property type="match status" value="1"/>
</dbReference>
<feature type="transmembrane region" description="Helical" evidence="7">
    <location>
        <begin position="113"/>
        <end position="136"/>
    </location>
</feature>
<comment type="similarity">
    <text evidence="7">Belongs to the binding-protein-dependent transport system permease family.</text>
</comment>
<accession>A0A5C8HU70</accession>
<protein>
    <submittedName>
        <fullName evidence="9">ABC transporter permease</fullName>
    </submittedName>
</protein>
<feature type="transmembrane region" description="Helical" evidence="7">
    <location>
        <begin position="253"/>
        <end position="275"/>
    </location>
</feature>
<dbReference type="InterPro" id="IPR000515">
    <property type="entry name" value="MetI-like"/>
</dbReference>
<evidence type="ECO:0000313" key="9">
    <source>
        <dbReference type="EMBL" id="TXK06722.1"/>
    </source>
</evidence>
<keyword evidence="2 7" id="KW-0813">Transport</keyword>
<dbReference type="CDD" id="cd06261">
    <property type="entry name" value="TM_PBP2"/>
    <property type="match status" value="1"/>
</dbReference>
<evidence type="ECO:0000256" key="7">
    <source>
        <dbReference type="RuleBase" id="RU363032"/>
    </source>
</evidence>
<dbReference type="Proteomes" id="UP000321196">
    <property type="component" value="Unassembled WGS sequence"/>
</dbReference>
<keyword evidence="3" id="KW-1003">Cell membrane</keyword>
<comment type="subcellular location">
    <subcellularLocation>
        <location evidence="1 7">Cell membrane</location>
        <topology evidence="1 7">Multi-pass membrane protein</topology>
    </subcellularLocation>
</comment>
<keyword evidence="4 7" id="KW-0812">Transmembrane</keyword>
<dbReference type="AlphaFoldDB" id="A0A5C8HU70"/>
<dbReference type="EMBL" id="VRSW01000001">
    <property type="protein sequence ID" value="TXK06722.1"/>
    <property type="molecule type" value="Genomic_DNA"/>
</dbReference>
<feature type="transmembrane region" description="Helical" evidence="7">
    <location>
        <begin position="7"/>
        <end position="29"/>
    </location>
</feature>
<evidence type="ECO:0000256" key="6">
    <source>
        <dbReference type="ARBA" id="ARBA00023136"/>
    </source>
</evidence>